<evidence type="ECO:0000313" key="2">
    <source>
        <dbReference type="Proteomes" id="UP000002706"/>
    </source>
</evidence>
<dbReference type="AlphaFoldDB" id="Q3AA72"/>
<organism evidence="1 2">
    <name type="scientific">Carboxydothermus hydrogenoformans (strain ATCC BAA-161 / DSM 6008 / Z-2901)</name>
    <dbReference type="NCBI Taxonomy" id="246194"/>
    <lineage>
        <taxon>Bacteria</taxon>
        <taxon>Bacillati</taxon>
        <taxon>Bacillota</taxon>
        <taxon>Clostridia</taxon>
        <taxon>Thermoanaerobacterales</taxon>
        <taxon>Thermoanaerobacteraceae</taxon>
        <taxon>Carboxydothermus</taxon>
    </lineage>
</organism>
<dbReference type="eggNOG" id="ENOG50337R5">
    <property type="taxonomic scope" value="Bacteria"/>
</dbReference>
<dbReference type="InParanoid" id="Q3AA72"/>
<keyword evidence="2" id="KW-1185">Reference proteome</keyword>
<dbReference type="OrthoDB" id="2085172at2"/>
<accession>Q3AA72</accession>
<name>Q3AA72_CARHZ</name>
<protein>
    <submittedName>
        <fullName evidence="1">Conserved domain protein</fullName>
    </submittedName>
</protein>
<dbReference type="STRING" id="246194.CHY_2148"/>
<evidence type="ECO:0000313" key="1">
    <source>
        <dbReference type="EMBL" id="ABB14870.1"/>
    </source>
</evidence>
<gene>
    <name evidence="1" type="ordered locus">CHY_2148</name>
</gene>
<dbReference type="RefSeq" id="WP_011345035.1">
    <property type="nucleotide sequence ID" value="NC_007503.1"/>
</dbReference>
<dbReference type="KEGG" id="chy:CHY_2148"/>
<dbReference type="HOGENOM" id="CLU_2569748_0_0_9"/>
<reference evidence="1 2" key="1">
    <citation type="journal article" date="2005" name="PLoS Genet.">
        <title>Life in hot carbon monoxide: the complete genome sequence of Carboxydothermus hydrogenoformans Z-2901.</title>
        <authorList>
            <person name="Wu M."/>
            <person name="Ren Q."/>
            <person name="Durkin A.S."/>
            <person name="Daugherty S.C."/>
            <person name="Brinkac L.M."/>
            <person name="Dodson R.J."/>
            <person name="Madupu R."/>
            <person name="Sullivan S.A."/>
            <person name="Kolonay J.F."/>
            <person name="Haft D.H."/>
            <person name="Nelson W.C."/>
            <person name="Tallon L.J."/>
            <person name="Jones K.M."/>
            <person name="Ulrich L.E."/>
            <person name="Gonzalez J.M."/>
            <person name="Zhulin I.B."/>
            <person name="Robb F.T."/>
            <person name="Eisen J.A."/>
        </authorList>
    </citation>
    <scope>NUCLEOTIDE SEQUENCE [LARGE SCALE GENOMIC DNA]</scope>
    <source>
        <strain evidence="2">ATCC BAA-161 / DSM 6008 / Z-2901</strain>
    </source>
</reference>
<sequence length="82" mass="10021">MMYDVYRSLEEFIEDLETIREIEFEYNGKDYSLSYFEKVHIAEYDKPETHKEYDTIEEFLNEFKIDGIPIKELATKIKVIFH</sequence>
<proteinExistence type="predicted"/>
<dbReference type="EMBL" id="CP000141">
    <property type="protein sequence ID" value="ABB14870.1"/>
    <property type="molecule type" value="Genomic_DNA"/>
</dbReference>
<dbReference type="Proteomes" id="UP000002706">
    <property type="component" value="Chromosome"/>
</dbReference>